<keyword evidence="5" id="KW-1185">Reference proteome</keyword>
<dbReference type="Pfam" id="PF09786">
    <property type="entry name" value="CytochromB561_N"/>
    <property type="match status" value="1"/>
</dbReference>
<evidence type="ECO:0000313" key="4">
    <source>
        <dbReference type="EMBL" id="KAG8440081.1"/>
    </source>
</evidence>
<organism evidence="4 5">
    <name type="scientific">Hymenochirus boettgeri</name>
    <name type="common">Congo dwarf clawed frog</name>
    <dbReference type="NCBI Taxonomy" id="247094"/>
    <lineage>
        <taxon>Eukaryota</taxon>
        <taxon>Metazoa</taxon>
        <taxon>Chordata</taxon>
        <taxon>Craniata</taxon>
        <taxon>Vertebrata</taxon>
        <taxon>Euteleostomi</taxon>
        <taxon>Amphibia</taxon>
        <taxon>Batrachia</taxon>
        <taxon>Anura</taxon>
        <taxon>Pipoidea</taxon>
        <taxon>Pipidae</taxon>
        <taxon>Pipinae</taxon>
        <taxon>Hymenochirus</taxon>
    </lineage>
</organism>
<feature type="transmembrane region" description="Helical" evidence="3">
    <location>
        <begin position="60"/>
        <end position="76"/>
    </location>
</feature>
<reference evidence="4" key="1">
    <citation type="thesis" date="2020" institute="ProQuest LLC" country="789 East Eisenhower Parkway, Ann Arbor, MI, USA">
        <title>Comparative Genomics and Chromosome Evolution.</title>
        <authorList>
            <person name="Mudd A.B."/>
        </authorList>
    </citation>
    <scope>NUCLEOTIDE SEQUENCE</scope>
    <source>
        <strain evidence="4">Female2</strain>
        <tissue evidence="4">Blood</tissue>
    </source>
</reference>
<feature type="transmembrane region" description="Helical" evidence="3">
    <location>
        <begin position="96"/>
        <end position="115"/>
    </location>
</feature>
<evidence type="ECO:0000256" key="2">
    <source>
        <dbReference type="SAM" id="MobiDB-lite"/>
    </source>
</evidence>
<evidence type="ECO:0000256" key="3">
    <source>
        <dbReference type="SAM" id="Phobius"/>
    </source>
</evidence>
<keyword evidence="3" id="KW-0472">Membrane</keyword>
<sequence>MSSCTVPTAREPTVKGARYDDVTHQVRASFLEMKTDEQRTAMSFIDTTMKMRKEASAKKVVLAWGLLNVSLAGMIYTEMTGKMISTYYNITYWPLWYIEFALASLFTLNALFDFWRYFKYTMASPNITLSPSQQKLLGVPYSVVQSSPPQELVANKVLTSTPSPSMQGQNVLSYSPSRSPNSCPKFSASCIGGYSPQIQAMLPTGSSPFTAAVTFSNSYTKMTSYSPTPNSPQHPNNLGPVESSGLRSRYRSSPHAYSSPADKEDYINDLKLLDTFLRGEEEKQHRTQLGSPDSSSPSNSSTFWNYSRSVGDYAHTLRKFQYQLACRSQAPSTHKDEADLSSKHAAEEVWARVTMNRQLLDHMDTWTAKIRNWVSETILVPLVNEMNSVNAQMRRLGCPELQIGESSISSLKQAALVKAPLIPTLHPIVQYLDITPNQEYLFERIKELSHGGCMSSFRWNAGGDFKGRKWDTDLPTDAAIIMHIFCTYLDARLPPHPKYPDGKTFTSQHFVLTPDKPDTSNENVFCIHQSSINPPYYELVYQKHIYNLPKGRNNLFHTLLMFLYIIKSKESGMLGRVNLGLSGVNILWIFGDL</sequence>
<feature type="compositionally biased region" description="Low complexity" evidence="2">
    <location>
        <begin position="291"/>
        <end position="301"/>
    </location>
</feature>
<evidence type="ECO:0000313" key="5">
    <source>
        <dbReference type="Proteomes" id="UP000812440"/>
    </source>
</evidence>
<protein>
    <recommendedName>
        <fullName evidence="1">Transmembrane protein 209</fullName>
    </recommendedName>
</protein>
<dbReference type="Proteomes" id="UP000812440">
    <property type="component" value="Chromosome 3"/>
</dbReference>
<keyword evidence="3" id="KW-0812">Transmembrane</keyword>
<dbReference type="OrthoDB" id="509821at2759"/>
<dbReference type="EMBL" id="JAACNH010000006">
    <property type="protein sequence ID" value="KAG8440081.1"/>
    <property type="molecule type" value="Genomic_DNA"/>
</dbReference>
<dbReference type="PANTHER" id="PTHR21780">
    <property type="entry name" value="TRANSMEMBRANE PROTEIN 209"/>
    <property type="match status" value="1"/>
</dbReference>
<gene>
    <name evidence="4" type="ORF">GDO86_006033</name>
</gene>
<dbReference type="InterPro" id="IPR019176">
    <property type="entry name" value="Cytochrome_B561-rel"/>
</dbReference>
<feature type="region of interest" description="Disordered" evidence="2">
    <location>
        <begin position="281"/>
        <end position="301"/>
    </location>
</feature>
<name>A0A8T2JBU2_9PIPI</name>
<dbReference type="PANTHER" id="PTHR21780:SF0">
    <property type="entry name" value="TRANSMEMBRANE PROTEIN 209"/>
    <property type="match status" value="1"/>
</dbReference>
<evidence type="ECO:0000256" key="1">
    <source>
        <dbReference type="ARBA" id="ARBA00015032"/>
    </source>
</evidence>
<proteinExistence type="predicted"/>
<feature type="region of interest" description="Disordered" evidence="2">
    <location>
        <begin position="222"/>
        <end position="262"/>
    </location>
</feature>
<accession>A0A8T2JBU2</accession>
<dbReference type="AlphaFoldDB" id="A0A8T2JBU2"/>
<dbReference type="GO" id="GO:0016020">
    <property type="term" value="C:membrane"/>
    <property type="evidence" value="ECO:0007669"/>
    <property type="project" value="TreeGrafter"/>
</dbReference>
<comment type="caution">
    <text evidence="4">The sequence shown here is derived from an EMBL/GenBank/DDBJ whole genome shotgun (WGS) entry which is preliminary data.</text>
</comment>
<keyword evidence="3" id="KW-1133">Transmembrane helix</keyword>
<feature type="compositionally biased region" description="Polar residues" evidence="2">
    <location>
        <begin position="222"/>
        <end position="236"/>
    </location>
</feature>